<reference evidence="2" key="1">
    <citation type="journal article" date="2019" name="Int. J. Syst. Evol. Microbiol.">
        <title>The Global Catalogue of Microorganisms (GCM) 10K type strain sequencing project: providing services to taxonomists for standard genome sequencing and annotation.</title>
        <authorList>
            <consortium name="The Broad Institute Genomics Platform"/>
            <consortium name="The Broad Institute Genome Sequencing Center for Infectious Disease"/>
            <person name="Wu L."/>
            <person name="Ma J."/>
        </authorList>
    </citation>
    <scope>NUCLEOTIDE SEQUENCE [LARGE SCALE GENOMIC DNA]</scope>
    <source>
        <strain evidence="2">CGMCC 4.1469</strain>
    </source>
</reference>
<dbReference type="RefSeq" id="WP_313762259.1">
    <property type="nucleotide sequence ID" value="NZ_BAAAVH010000009.1"/>
</dbReference>
<keyword evidence="2" id="KW-1185">Reference proteome</keyword>
<gene>
    <name evidence="1" type="ORF">ACFP0N_35545</name>
</gene>
<sequence length="178" mass="20022">MISKERAVELVNALLARELPTWEWARLIPELVVYAVEERSVGWLAYWTTPEAARDPARRGTLHGGPYLVDREDGSIHRVPGVDWHDDWEERYLRDVKGVRIPDPLAAEVRRLAASAGTAAAMQHLRKEAPRIGLQEARAYVTVVAEGNEPPEELAILTRKPRRWGEPDPIETVAGPVL</sequence>
<evidence type="ECO:0000313" key="2">
    <source>
        <dbReference type="Proteomes" id="UP001596067"/>
    </source>
</evidence>
<protein>
    <submittedName>
        <fullName evidence="1">YrhB domain-containing protein</fullName>
    </submittedName>
</protein>
<evidence type="ECO:0000313" key="1">
    <source>
        <dbReference type="EMBL" id="MFC5890283.1"/>
    </source>
</evidence>
<proteinExistence type="predicted"/>
<organism evidence="1 2">
    <name type="scientific">Kitasatospora aburaviensis</name>
    <dbReference type="NCBI Taxonomy" id="67265"/>
    <lineage>
        <taxon>Bacteria</taxon>
        <taxon>Bacillati</taxon>
        <taxon>Actinomycetota</taxon>
        <taxon>Actinomycetes</taxon>
        <taxon>Kitasatosporales</taxon>
        <taxon>Streptomycetaceae</taxon>
        <taxon>Kitasatospora</taxon>
    </lineage>
</organism>
<dbReference type="Proteomes" id="UP001596067">
    <property type="component" value="Unassembled WGS sequence"/>
</dbReference>
<dbReference type="EMBL" id="JBHSOD010000077">
    <property type="protein sequence ID" value="MFC5890283.1"/>
    <property type="molecule type" value="Genomic_DNA"/>
</dbReference>
<comment type="caution">
    <text evidence="1">The sequence shown here is derived from an EMBL/GenBank/DDBJ whole genome shotgun (WGS) entry which is preliminary data.</text>
</comment>
<name>A0ABW1F7N8_9ACTN</name>
<accession>A0ABW1F7N8</accession>